<dbReference type="OrthoDB" id="9780765at2"/>
<dbReference type="PANTHER" id="PTHR43798">
    <property type="entry name" value="MONOACYLGLYCEROL LIPASE"/>
    <property type="match status" value="1"/>
</dbReference>
<evidence type="ECO:0000313" key="2">
    <source>
        <dbReference type="EMBL" id="SEK31703.1"/>
    </source>
</evidence>
<keyword evidence="3" id="KW-1185">Reference proteome</keyword>
<name>A0A1H7G025_9BURK</name>
<dbReference type="InterPro" id="IPR029058">
    <property type="entry name" value="AB_hydrolase_fold"/>
</dbReference>
<evidence type="ECO:0000259" key="1">
    <source>
        <dbReference type="Pfam" id="PF00561"/>
    </source>
</evidence>
<accession>A0A1H7G025</accession>
<dbReference type="InterPro" id="IPR050266">
    <property type="entry name" value="AB_hydrolase_sf"/>
</dbReference>
<dbReference type="PANTHER" id="PTHR43798:SF33">
    <property type="entry name" value="HYDROLASE, PUTATIVE (AFU_ORTHOLOGUE AFUA_2G14860)-RELATED"/>
    <property type="match status" value="1"/>
</dbReference>
<feature type="domain" description="AB hydrolase-1" evidence="1">
    <location>
        <begin position="22"/>
        <end position="239"/>
    </location>
</feature>
<sequence length="259" mass="28368">MTQTLNGYLKIGDGPRKVLAMSGWFGSADDWQPLVPALDTDAFTYVFFDYRGYGRSRERDGAFTFDEAAQDVLAIADHLGWDRFSLIGHSMGGVAIQRVLLAAPERIERMAGVSAVPACGSRMDDARLAGFRAVVDDVDKRAAIIAFSTGGRLSPRWSAHLARESQRNSRADAFAAYLPQWAANDFSADVAGNATPVKLFIGEHDPTLTADLMTRTWLAWYPHASLETLRNAGHYPMYETPVALATALDSWLKQSGPPL</sequence>
<organism evidence="2 3">
    <name type="scientific">Paraburkholderia caballeronis</name>
    <dbReference type="NCBI Taxonomy" id="416943"/>
    <lineage>
        <taxon>Bacteria</taxon>
        <taxon>Pseudomonadati</taxon>
        <taxon>Pseudomonadota</taxon>
        <taxon>Betaproteobacteria</taxon>
        <taxon>Burkholderiales</taxon>
        <taxon>Burkholderiaceae</taxon>
        <taxon>Paraburkholderia</taxon>
    </lineage>
</organism>
<dbReference type="Gene3D" id="3.40.50.1820">
    <property type="entry name" value="alpha/beta hydrolase"/>
    <property type="match status" value="1"/>
</dbReference>
<dbReference type="STRING" id="416943.SAMN05445871_5690"/>
<dbReference type="RefSeq" id="WP_090551975.1">
    <property type="nucleotide sequence ID" value="NZ_FNSR01000003.1"/>
</dbReference>
<dbReference type="Pfam" id="PF00561">
    <property type="entry name" value="Abhydrolase_1"/>
    <property type="match status" value="1"/>
</dbReference>
<reference evidence="3" key="1">
    <citation type="submission" date="2016-10" db="EMBL/GenBank/DDBJ databases">
        <authorList>
            <person name="Varghese N."/>
            <person name="Submissions S."/>
        </authorList>
    </citation>
    <scope>NUCLEOTIDE SEQUENCE [LARGE SCALE GENOMIC DNA]</scope>
    <source>
        <strain evidence="3">LMG 26416</strain>
    </source>
</reference>
<evidence type="ECO:0000313" key="3">
    <source>
        <dbReference type="Proteomes" id="UP000199120"/>
    </source>
</evidence>
<dbReference type="InterPro" id="IPR000073">
    <property type="entry name" value="AB_hydrolase_1"/>
</dbReference>
<dbReference type="EMBL" id="FOAJ01000001">
    <property type="protein sequence ID" value="SEK31703.1"/>
    <property type="molecule type" value="Genomic_DNA"/>
</dbReference>
<proteinExistence type="predicted"/>
<dbReference type="Proteomes" id="UP000199120">
    <property type="component" value="Unassembled WGS sequence"/>
</dbReference>
<dbReference type="GO" id="GO:0016020">
    <property type="term" value="C:membrane"/>
    <property type="evidence" value="ECO:0007669"/>
    <property type="project" value="TreeGrafter"/>
</dbReference>
<protein>
    <submittedName>
        <fullName evidence="2">Pimeloyl-ACP methyl ester carboxylesterase</fullName>
    </submittedName>
</protein>
<gene>
    <name evidence="2" type="ORF">SAMN05192542_101553</name>
</gene>
<dbReference type="AlphaFoldDB" id="A0A1H7G025"/>
<dbReference type="SUPFAM" id="SSF53474">
    <property type="entry name" value="alpha/beta-Hydrolases"/>
    <property type="match status" value="1"/>
</dbReference>